<keyword evidence="3" id="KW-1185">Reference proteome</keyword>
<dbReference type="InterPro" id="IPR014729">
    <property type="entry name" value="Rossmann-like_a/b/a_fold"/>
</dbReference>
<dbReference type="InterPro" id="IPR005232">
    <property type="entry name" value="LarE"/>
</dbReference>
<proteinExistence type="predicted"/>
<dbReference type="CDD" id="cd01990">
    <property type="entry name" value="LarE-like"/>
    <property type="match status" value="1"/>
</dbReference>
<dbReference type="Proteomes" id="UP001500909">
    <property type="component" value="Unassembled WGS sequence"/>
</dbReference>
<accession>A0ABN1A437</accession>
<dbReference type="PANTHER" id="PTHR43169">
    <property type="entry name" value="EXSB FAMILY PROTEIN"/>
    <property type="match status" value="1"/>
</dbReference>
<sequence>MTKSDAEESHMTDGQLPELAGADAEAADAVAALLRGAAPLGVAFSGGVDSSLLLALAVRALGAERVVAVLGVSPSLAADERAGAHEVAAFIGARVVEVTTYEGESSAYRANGPDRCFHCKDELFTRISDEVAAEHGLVAVAYGENADDARRPDRPGSRAATEHRVLRPLAEAGLDKAAVRRLARALRLPCADKPAAPCLASRIPHFEEVSPAKLGQIERAEKALRGLGFSDCRVRHHGEVARIELPIAELARAASDELREAVLSAVRAAGFRMVAVDLAGIQSGAFTLPLVGVTEGP</sequence>
<dbReference type="PIRSF" id="PIRSF006661">
    <property type="entry name" value="PP-lp_UCP006661"/>
    <property type="match status" value="1"/>
</dbReference>
<comment type="caution">
    <text evidence="2">The sequence shown here is derived from an EMBL/GenBank/DDBJ whole genome shotgun (WGS) entry which is preliminary data.</text>
</comment>
<dbReference type="Gene3D" id="3.40.50.620">
    <property type="entry name" value="HUPs"/>
    <property type="match status" value="1"/>
</dbReference>
<keyword evidence="2" id="KW-0808">Transferase</keyword>
<protein>
    <submittedName>
        <fullName evidence="2">ATP-dependent sacrificial sulfur transferase LarE</fullName>
    </submittedName>
</protein>
<dbReference type="InterPro" id="IPR001962">
    <property type="entry name" value="Asn_synthase"/>
</dbReference>
<feature type="domain" description="Asparagine synthetase" evidence="1">
    <location>
        <begin position="27"/>
        <end position="102"/>
    </location>
</feature>
<evidence type="ECO:0000259" key="1">
    <source>
        <dbReference type="Pfam" id="PF00733"/>
    </source>
</evidence>
<dbReference type="GO" id="GO:0016740">
    <property type="term" value="F:transferase activity"/>
    <property type="evidence" value="ECO:0007669"/>
    <property type="project" value="UniProtKB-KW"/>
</dbReference>
<reference evidence="2 3" key="1">
    <citation type="journal article" date="2019" name="Int. J. Syst. Evol. Microbiol.">
        <title>The Global Catalogue of Microorganisms (GCM) 10K type strain sequencing project: providing services to taxonomists for standard genome sequencing and annotation.</title>
        <authorList>
            <consortium name="The Broad Institute Genomics Platform"/>
            <consortium name="The Broad Institute Genome Sequencing Center for Infectious Disease"/>
            <person name="Wu L."/>
            <person name="Ma J."/>
        </authorList>
    </citation>
    <scope>NUCLEOTIDE SEQUENCE [LARGE SCALE GENOMIC DNA]</scope>
    <source>
        <strain evidence="2 3">JCM 4805</strain>
    </source>
</reference>
<organism evidence="2 3">
    <name type="scientific">Streptomyces olivaceiscleroticus</name>
    <dbReference type="NCBI Taxonomy" id="68245"/>
    <lineage>
        <taxon>Bacteria</taxon>
        <taxon>Bacillati</taxon>
        <taxon>Actinomycetota</taxon>
        <taxon>Actinomycetes</taxon>
        <taxon>Kitasatosporales</taxon>
        <taxon>Streptomycetaceae</taxon>
        <taxon>Streptomyces</taxon>
    </lineage>
</organism>
<name>A0ABN1A437_9ACTN</name>
<evidence type="ECO:0000313" key="3">
    <source>
        <dbReference type="Proteomes" id="UP001500909"/>
    </source>
</evidence>
<dbReference type="EMBL" id="BAAABY010000024">
    <property type="protein sequence ID" value="GAA0467073.1"/>
    <property type="molecule type" value="Genomic_DNA"/>
</dbReference>
<evidence type="ECO:0000313" key="2">
    <source>
        <dbReference type="EMBL" id="GAA0467073.1"/>
    </source>
</evidence>
<dbReference type="SUPFAM" id="SSF52402">
    <property type="entry name" value="Adenine nucleotide alpha hydrolases-like"/>
    <property type="match status" value="1"/>
</dbReference>
<gene>
    <name evidence="2" type="primary">larE</name>
    <name evidence="2" type="ORF">GCM10010361_34050</name>
</gene>
<dbReference type="PANTHER" id="PTHR43169:SF2">
    <property type="entry name" value="NAD_GMP SYNTHASE DOMAIN-CONTAINING PROTEIN"/>
    <property type="match status" value="1"/>
</dbReference>
<dbReference type="InterPro" id="IPR052188">
    <property type="entry name" value="Ni-pincer_cofactor_biosynth"/>
</dbReference>
<dbReference type="Pfam" id="PF00733">
    <property type="entry name" value="Asn_synthase"/>
    <property type="match status" value="1"/>
</dbReference>